<dbReference type="CDD" id="cd05233">
    <property type="entry name" value="SDR_c"/>
    <property type="match status" value="1"/>
</dbReference>
<dbReference type="Gene3D" id="3.40.50.720">
    <property type="entry name" value="NAD(P)-binding Rossmann-like Domain"/>
    <property type="match status" value="1"/>
</dbReference>
<organism evidence="2 3">
    <name type="scientific">Nonomuraea antimicrobica</name>
    <dbReference type="NCBI Taxonomy" id="561173"/>
    <lineage>
        <taxon>Bacteria</taxon>
        <taxon>Bacillati</taxon>
        <taxon>Actinomycetota</taxon>
        <taxon>Actinomycetes</taxon>
        <taxon>Streptosporangiales</taxon>
        <taxon>Streptosporangiaceae</taxon>
        <taxon>Nonomuraea</taxon>
    </lineage>
</organism>
<dbReference type="PRINTS" id="PR00080">
    <property type="entry name" value="SDRFAMILY"/>
</dbReference>
<dbReference type="PROSITE" id="PS00061">
    <property type="entry name" value="ADH_SHORT"/>
    <property type="match status" value="1"/>
</dbReference>
<gene>
    <name evidence="2" type="ORF">GCM10022224_101200</name>
</gene>
<dbReference type="EMBL" id="BAAAZP010000238">
    <property type="protein sequence ID" value="GAA3719122.1"/>
    <property type="molecule type" value="Genomic_DNA"/>
</dbReference>
<dbReference type="PANTHER" id="PTHR42760:SF40">
    <property type="entry name" value="3-OXOACYL-[ACYL-CARRIER-PROTEIN] REDUCTASE, CHLOROPLASTIC"/>
    <property type="match status" value="1"/>
</dbReference>
<keyword evidence="3" id="KW-1185">Reference proteome</keyword>
<protein>
    <submittedName>
        <fullName evidence="2">SDR family oxidoreductase</fullName>
    </submittedName>
</protein>
<reference evidence="3" key="1">
    <citation type="journal article" date="2019" name="Int. J. Syst. Evol. Microbiol.">
        <title>The Global Catalogue of Microorganisms (GCM) 10K type strain sequencing project: providing services to taxonomists for standard genome sequencing and annotation.</title>
        <authorList>
            <consortium name="The Broad Institute Genomics Platform"/>
            <consortium name="The Broad Institute Genome Sequencing Center for Infectious Disease"/>
            <person name="Wu L."/>
            <person name="Ma J."/>
        </authorList>
    </citation>
    <scope>NUCLEOTIDE SEQUENCE [LARGE SCALE GENOMIC DNA]</scope>
    <source>
        <strain evidence="3">JCM 16904</strain>
    </source>
</reference>
<dbReference type="PRINTS" id="PR00081">
    <property type="entry name" value="GDHRDH"/>
</dbReference>
<proteinExistence type="inferred from homology"/>
<accession>A0ABP7EJ61</accession>
<dbReference type="InterPro" id="IPR020904">
    <property type="entry name" value="Sc_DH/Rdtase_CS"/>
</dbReference>
<evidence type="ECO:0000256" key="1">
    <source>
        <dbReference type="ARBA" id="ARBA00006484"/>
    </source>
</evidence>
<dbReference type="InterPro" id="IPR002347">
    <property type="entry name" value="SDR_fam"/>
</dbReference>
<dbReference type="Proteomes" id="UP001500902">
    <property type="component" value="Unassembled WGS sequence"/>
</dbReference>
<evidence type="ECO:0000313" key="2">
    <source>
        <dbReference type="EMBL" id="GAA3719122.1"/>
    </source>
</evidence>
<dbReference type="Pfam" id="PF13561">
    <property type="entry name" value="adh_short_C2"/>
    <property type="match status" value="1"/>
</dbReference>
<comment type="caution">
    <text evidence="2">The sequence shown here is derived from an EMBL/GenBank/DDBJ whole genome shotgun (WGS) entry which is preliminary data.</text>
</comment>
<dbReference type="InterPro" id="IPR036291">
    <property type="entry name" value="NAD(P)-bd_dom_sf"/>
</dbReference>
<dbReference type="SUPFAM" id="SSF51735">
    <property type="entry name" value="NAD(P)-binding Rossmann-fold domains"/>
    <property type="match status" value="1"/>
</dbReference>
<sequence length="249" mass="25433">MRGGFMREVVVTGGGTGIGYATAAAFASLGDRVTITGRREQVLREAAERLGAAHVPFDAASPAAVHEALDSLPARVDVLVNNAGGNTDLDRGRSAELMDAELMDVAEAWLANLNANLMSAVLVTTALAPRMGEGGRIVTIGSIAARGTGSGSYGAAKAAVESWTADLAADLGPRGITANVVSPGLILDTEFFRGRLTEEGVRARVQNTRNGRPGTPSDVADAVVFLASAGAGHVTGQVLHVNGGAYLGR</sequence>
<comment type="similarity">
    <text evidence="1">Belongs to the short-chain dehydrogenases/reductases (SDR) family.</text>
</comment>
<dbReference type="PANTHER" id="PTHR42760">
    <property type="entry name" value="SHORT-CHAIN DEHYDROGENASES/REDUCTASES FAMILY MEMBER"/>
    <property type="match status" value="1"/>
</dbReference>
<name>A0ABP7EJ61_9ACTN</name>
<evidence type="ECO:0000313" key="3">
    <source>
        <dbReference type="Proteomes" id="UP001500902"/>
    </source>
</evidence>